<name>A0ABC8JTU8_ERUVS</name>
<evidence type="ECO:0000259" key="1">
    <source>
        <dbReference type="SMART" id="SM00256"/>
    </source>
</evidence>
<comment type="caution">
    <text evidence="2">The sequence shown here is derived from an EMBL/GenBank/DDBJ whole genome shotgun (WGS) entry which is preliminary data.</text>
</comment>
<dbReference type="PANTHER" id="PTHR31111">
    <property type="entry name" value="BNAA05G37150D PROTEIN-RELATED"/>
    <property type="match status" value="1"/>
</dbReference>
<evidence type="ECO:0000313" key="3">
    <source>
        <dbReference type="Proteomes" id="UP001642260"/>
    </source>
</evidence>
<dbReference type="Pfam" id="PF08268">
    <property type="entry name" value="FBA_3"/>
    <property type="match status" value="1"/>
</dbReference>
<dbReference type="Pfam" id="PF00646">
    <property type="entry name" value="F-box"/>
    <property type="match status" value="1"/>
</dbReference>
<dbReference type="Proteomes" id="UP001642260">
    <property type="component" value="Unassembled WGS sequence"/>
</dbReference>
<keyword evidence="3" id="KW-1185">Reference proteome</keyword>
<dbReference type="AlphaFoldDB" id="A0ABC8JTU8"/>
<dbReference type="InterPro" id="IPR036047">
    <property type="entry name" value="F-box-like_dom_sf"/>
</dbReference>
<dbReference type="EMBL" id="CAKOAT010117376">
    <property type="protein sequence ID" value="CAH8331408.1"/>
    <property type="molecule type" value="Genomic_DNA"/>
</dbReference>
<dbReference type="NCBIfam" id="TIGR01640">
    <property type="entry name" value="F_box_assoc_1"/>
    <property type="match status" value="1"/>
</dbReference>
<accession>A0ABC8JTU8</accession>
<reference evidence="2 3" key="1">
    <citation type="submission" date="2022-03" db="EMBL/GenBank/DDBJ databases">
        <authorList>
            <person name="Macdonald S."/>
            <person name="Ahmed S."/>
            <person name="Newling K."/>
        </authorList>
    </citation>
    <scope>NUCLEOTIDE SEQUENCE [LARGE SCALE GENOMIC DNA]</scope>
</reference>
<dbReference type="SMART" id="SM00256">
    <property type="entry name" value="FBOX"/>
    <property type="match status" value="1"/>
</dbReference>
<protein>
    <recommendedName>
        <fullName evidence="1">F-box domain-containing protein</fullName>
    </recommendedName>
</protein>
<sequence length="391" mass="44865">MEDLQLSLLRQPDLDHVGNCTTTIPFDLIIEILSLLPTKSLLRFQSVSKLWFCTIRSKSFVDSFLTRSMTRPRILFTSYHKESQKSFIFSAPEYENNDDDKYSSVMARYDMTISDPDYYMIYGSVNGFYCFVGVSSNPLCNLITVYNPTTRQILKLPDVMSNGRHVDALLGYDPVEDQYKVLCVVMFEPERQDNQHDYFVCTLSSSQKQEWRKIDNPIGDSYNSTVFGHTCIDGSLYYGVGESRMVRFDVRSEKIEFIKIPKTSHISTLYHSALINYKGKLGGLERSYTENLITLWVLEDAEKQEWSSMTCDLPYQDATLASVVPQGLIHGGDSMVFCPPFCVCYYDFEKKSIRTVEIRGIEDGDLRLLGFGKLIGETLCHPSHIENIRFL</sequence>
<dbReference type="SUPFAM" id="SSF81383">
    <property type="entry name" value="F-box domain"/>
    <property type="match status" value="1"/>
</dbReference>
<dbReference type="InterPro" id="IPR013187">
    <property type="entry name" value="F-box-assoc_dom_typ3"/>
</dbReference>
<dbReference type="InterPro" id="IPR017451">
    <property type="entry name" value="F-box-assoc_interact_dom"/>
</dbReference>
<organism evidence="2 3">
    <name type="scientific">Eruca vesicaria subsp. sativa</name>
    <name type="common">Garden rocket</name>
    <name type="synonym">Eruca sativa</name>
    <dbReference type="NCBI Taxonomy" id="29727"/>
    <lineage>
        <taxon>Eukaryota</taxon>
        <taxon>Viridiplantae</taxon>
        <taxon>Streptophyta</taxon>
        <taxon>Embryophyta</taxon>
        <taxon>Tracheophyta</taxon>
        <taxon>Spermatophyta</taxon>
        <taxon>Magnoliopsida</taxon>
        <taxon>eudicotyledons</taxon>
        <taxon>Gunneridae</taxon>
        <taxon>Pentapetalae</taxon>
        <taxon>rosids</taxon>
        <taxon>malvids</taxon>
        <taxon>Brassicales</taxon>
        <taxon>Brassicaceae</taxon>
        <taxon>Brassiceae</taxon>
        <taxon>Eruca</taxon>
    </lineage>
</organism>
<proteinExistence type="predicted"/>
<dbReference type="PANTHER" id="PTHR31111:SF98">
    <property type="entry name" value="F-BOX ASSOCIATED UBIQUITINATION EFFECTOR FAMILY PROTEIN-RELATED"/>
    <property type="match status" value="1"/>
</dbReference>
<evidence type="ECO:0000313" key="2">
    <source>
        <dbReference type="EMBL" id="CAH8331408.1"/>
    </source>
</evidence>
<dbReference type="Gene3D" id="1.20.1280.50">
    <property type="match status" value="1"/>
</dbReference>
<feature type="domain" description="F-box" evidence="1">
    <location>
        <begin position="24"/>
        <end position="63"/>
    </location>
</feature>
<dbReference type="InterPro" id="IPR001810">
    <property type="entry name" value="F-box_dom"/>
</dbReference>
<gene>
    <name evidence="2" type="ORF">ERUC_LOCUS12346</name>
</gene>